<protein>
    <recommendedName>
        <fullName evidence="3">Terpene synthase</fullName>
    </recommendedName>
</protein>
<name>A0AAV9X7X9_9PEZI</name>
<organism evidence="1 2">
    <name type="scientific">Orbilia ellipsospora</name>
    <dbReference type="NCBI Taxonomy" id="2528407"/>
    <lineage>
        <taxon>Eukaryota</taxon>
        <taxon>Fungi</taxon>
        <taxon>Dikarya</taxon>
        <taxon>Ascomycota</taxon>
        <taxon>Pezizomycotina</taxon>
        <taxon>Orbiliomycetes</taxon>
        <taxon>Orbiliales</taxon>
        <taxon>Orbiliaceae</taxon>
        <taxon>Orbilia</taxon>
    </lineage>
</organism>
<dbReference type="Gene3D" id="1.10.600.10">
    <property type="entry name" value="Farnesyl Diphosphate Synthase"/>
    <property type="match status" value="1"/>
</dbReference>
<evidence type="ECO:0000313" key="2">
    <source>
        <dbReference type="Proteomes" id="UP001365542"/>
    </source>
</evidence>
<dbReference type="Pfam" id="PF19086">
    <property type="entry name" value="Terpene_syn_C_2"/>
    <property type="match status" value="1"/>
</dbReference>
<dbReference type="SUPFAM" id="SSF48576">
    <property type="entry name" value="Terpenoid synthases"/>
    <property type="match status" value="1"/>
</dbReference>
<dbReference type="Proteomes" id="UP001365542">
    <property type="component" value="Unassembled WGS sequence"/>
</dbReference>
<accession>A0AAV9X7X9</accession>
<dbReference type="AlphaFoldDB" id="A0AAV9X7X9"/>
<evidence type="ECO:0008006" key="3">
    <source>
        <dbReference type="Google" id="ProtNLM"/>
    </source>
</evidence>
<proteinExistence type="predicted"/>
<dbReference type="EMBL" id="JAVHJO010000008">
    <property type="protein sequence ID" value="KAK6538187.1"/>
    <property type="molecule type" value="Genomic_DNA"/>
</dbReference>
<keyword evidence="2" id="KW-1185">Reference proteome</keyword>
<dbReference type="InterPro" id="IPR008949">
    <property type="entry name" value="Isoprenoid_synthase_dom_sf"/>
</dbReference>
<reference evidence="1 2" key="1">
    <citation type="submission" date="2019-10" db="EMBL/GenBank/DDBJ databases">
        <authorList>
            <person name="Palmer J.M."/>
        </authorList>
    </citation>
    <scope>NUCLEOTIDE SEQUENCE [LARGE SCALE GENOMIC DNA]</scope>
    <source>
        <strain evidence="1 2">TWF694</strain>
    </source>
</reference>
<comment type="caution">
    <text evidence="1">The sequence shown here is derived from an EMBL/GenBank/DDBJ whole genome shotgun (WGS) entry which is preliminary data.</text>
</comment>
<sequence>MKLIPALITPEHSKLVPEEYLKGYFSSLEPRIACNSLEELRVVGDMYNEWLTRGGCARTPFGIEGFGGIMALTMPEADPKKLIDICPLSAFAFLEDDFYDGDLLAPNIDNSDPNLEHLEKKYRNILNQLKSKLFIELLETDEAQNRYVSAYEEWAKSSVEDDNLQVEFESLEEYMSQRLTNVSASCFWNMTPIVHDYKLGAKEISDLDCIDQLTYRMIILINDLYSIEREWSTHAALGKPGLPFSAGFIIMRTQDVSVAEAKAIIIKNFQEMEKDWLPLRDKLVAECDPSSLL</sequence>
<evidence type="ECO:0000313" key="1">
    <source>
        <dbReference type="EMBL" id="KAK6538187.1"/>
    </source>
</evidence>
<gene>
    <name evidence="1" type="ORF">TWF694_011069</name>
</gene>